<name>A0A1X7UEP9_AMPQE</name>
<sequence>MVSAVLSRPYDSPLTKFVFVAAVWSFCLFVDWTVYLLWAKFLIWGGCYSFSGWCGRLYHLVTRSVVEQCISDLCQNPEI</sequence>
<dbReference type="AlphaFoldDB" id="A0A1X7UEP9"/>
<reference evidence="2" key="1">
    <citation type="submission" date="2017-05" db="UniProtKB">
        <authorList>
            <consortium name="EnsemblMetazoa"/>
        </authorList>
    </citation>
    <scope>IDENTIFICATION</scope>
</reference>
<feature type="transmembrane region" description="Helical" evidence="1">
    <location>
        <begin position="17"/>
        <end position="38"/>
    </location>
</feature>
<keyword evidence="1" id="KW-1133">Transmembrane helix</keyword>
<evidence type="ECO:0000256" key="1">
    <source>
        <dbReference type="SAM" id="Phobius"/>
    </source>
</evidence>
<dbReference type="EnsemblMetazoa" id="Aqu2.1.25966_001">
    <property type="protein sequence ID" value="Aqu2.1.25966_001"/>
    <property type="gene ID" value="Aqu2.1.25966"/>
</dbReference>
<protein>
    <submittedName>
        <fullName evidence="2">Uncharacterized protein</fullName>
    </submittedName>
</protein>
<evidence type="ECO:0000313" key="2">
    <source>
        <dbReference type="EnsemblMetazoa" id="Aqu2.1.25966_001"/>
    </source>
</evidence>
<keyword evidence="1" id="KW-0472">Membrane</keyword>
<accession>A0A1X7UEP9</accession>
<organism evidence="2">
    <name type="scientific">Amphimedon queenslandica</name>
    <name type="common">Sponge</name>
    <dbReference type="NCBI Taxonomy" id="400682"/>
    <lineage>
        <taxon>Eukaryota</taxon>
        <taxon>Metazoa</taxon>
        <taxon>Porifera</taxon>
        <taxon>Demospongiae</taxon>
        <taxon>Heteroscleromorpha</taxon>
        <taxon>Haplosclerida</taxon>
        <taxon>Niphatidae</taxon>
        <taxon>Amphimedon</taxon>
    </lineage>
</organism>
<proteinExistence type="predicted"/>
<dbReference type="InParanoid" id="A0A1X7UEP9"/>
<keyword evidence="1" id="KW-0812">Transmembrane</keyword>